<dbReference type="PROSITE" id="PS50041">
    <property type="entry name" value="C_TYPE_LECTIN_2"/>
    <property type="match status" value="1"/>
</dbReference>
<dbReference type="Proteomes" id="UP001283361">
    <property type="component" value="Unassembled WGS sequence"/>
</dbReference>
<proteinExistence type="predicted"/>
<protein>
    <recommendedName>
        <fullName evidence="1">C-type lectin domain-containing protein</fullName>
    </recommendedName>
</protein>
<gene>
    <name evidence="2" type="ORF">RRG08_044083</name>
</gene>
<accession>A0AAE1AYQ1</accession>
<evidence type="ECO:0000313" key="3">
    <source>
        <dbReference type="Proteomes" id="UP001283361"/>
    </source>
</evidence>
<evidence type="ECO:0000259" key="1">
    <source>
        <dbReference type="PROSITE" id="PS50041"/>
    </source>
</evidence>
<dbReference type="Pfam" id="PF00059">
    <property type="entry name" value="Lectin_C"/>
    <property type="match status" value="1"/>
</dbReference>
<dbReference type="EMBL" id="JAWDGP010000934">
    <property type="protein sequence ID" value="KAK3796090.1"/>
    <property type="molecule type" value="Genomic_DNA"/>
</dbReference>
<dbReference type="AlphaFoldDB" id="A0AAE1AYQ1"/>
<evidence type="ECO:0000313" key="2">
    <source>
        <dbReference type="EMBL" id="KAK3796090.1"/>
    </source>
</evidence>
<dbReference type="InterPro" id="IPR016187">
    <property type="entry name" value="CTDL_fold"/>
</dbReference>
<dbReference type="InterPro" id="IPR001304">
    <property type="entry name" value="C-type_lectin-like"/>
</dbReference>
<dbReference type="InterPro" id="IPR016186">
    <property type="entry name" value="C-type_lectin-like/link_sf"/>
</dbReference>
<reference evidence="2" key="1">
    <citation type="journal article" date="2023" name="G3 (Bethesda)">
        <title>A reference genome for the long-term kleptoplast-retaining sea slug Elysia crispata morphotype clarki.</title>
        <authorList>
            <person name="Eastman K.E."/>
            <person name="Pendleton A.L."/>
            <person name="Shaikh M.A."/>
            <person name="Suttiyut T."/>
            <person name="Ogas R."/>
            <person name="Tomko P."/>
            <person name="Gavelis G."/>
            <person name="Widhalm J.R."/>
            <person name="Wisecaver J.H."/>
        </authorList>
    </citation>
    <scope>NUCLEOTIDE SEQUENCE</scope>
    <source>
        <strain evidence="2">ECLA1</strain>
    </source>
</reference>
<name>A0AAE1AYQ1_9GAST</name>
<organism evidence="2 3">
    <name type="scientific">Elysia crispata</name>
    <name type="common">lettuce slug</name>
    <dbReference type="NCBI Taxonomy" id="231223"/>
    <lineage>
        <taxon>Eukaryota</taxon>
        <taxon>Metazoa</taxon>
        <taxon>Spiralia</taxon>
        <taxon>Lophotrochozoa</taxon>
        <taxon>Mollusca</taxon>
        <taxon>Gastropoda</taxon>
        <taxon>Heterobranchia</taxon>
        <taxon>Euthyneura</taxon>
        <taxon>Panpulmonata</taxon>
        <taxon>Sacoglossa</taxon>
        <taxon>Placobranchoidea</taxon>
        <taxon>Plakobranchidae</taxon>
        <taxon>Elysia</taxon>
    </lineage>
</organism>
<dbReference type="SUPFAM" id="SSF56436">
    <property type="entry name" value="C-type lectin-like"/>
    <property type="match status" value="1"/>
</dbReference>
<comment type="caution">
    <text evidence="2">The sequence shown here is derived from an EMBL/GenBank/DDBJ whole genome shotgun (WGS) entry which is preliminary data.</text>
</comment>
<dbReference type="Gene3D" id="3.10.100.10">
    <property type="entry name" value="Mannose-Binding Protein A, subunit A"/>
    <property type="match status" value="1"/>
</dbReference>
<feature type="domain" description="C-type lectin" evidence="1">
    <location>
        <begin position="82"/>
        <end position="199"/>
    </location>
</feature>
<keyword evidence="3" id="KW-1185">Reference proteome</keyword>
<sequence length="202" mass="22810">MSPPWTSNSKISCFVECKNLFQDRYRSVVYNSQTLACTSVHPKSLDDPILGSEPGDVLYSQEDGRDLTCDTTAGFQLYHLCGAAACLLTISTGDIYENAKAECQARNSIIYMPNTFERFALLEAISPEYTWVGLNKSGDLWIWEEGKAVEPEFYRFIWSYGQPNSLGHGGEECTARTYDVFLDKLHDWPCAAIFKFVCEQGY</sequence>